<feature type="region of interest" description="Disordered" evidence="8">
    <location>
        <begin position="872"/>
        <end position="936"/>
    </location>
</feature>
<keyword evidence="6 9" id="KW-1133">Transmembrane helix</keyword>
<keyword evidence="3" id="KW-0479">Metal-binding</keyword>
<keyword evidence="4" id="KW-0677">Repeat</keyword>
<evidence type="ECO:0000259" key="10">
    <source>
        <dbReference type="PROSITE" id="PS50004"/>
    </source>
</evidence>
<dbReference type="Proteomes" id="UP000198287">
    <property type="component" value="Unassembled WGS sequence"/>
</dbReference>
<dbReference type="InterPro" id="IPR035892">
    <property type="entry name" value="C2_domain_sf"/>
</dbReference>
<comment type="subcellular location">
    <subcellularLocation>
        <location evidence="1">Membrane</location>
        <topology evidence="1">Multi-pass membrane protein</topology>
    </subcellularLocation>
</comment>
<evidence type="ECO:0000256" key="7">
    <source>
        <dbReference type="ARBA" id="ARBA00023136"/>
    </source>
</evidence>
<feature type="domain" description="C2" evidence="10">
    <location>
        <begin position="486"/>
        <end position="608"/>
    </location>
</feature>
<dbReference type="EMBL" id="LNIX01000054">
    <property type="protein sequence ID" value="OXA37678.1"/>
    <property type="molecule type" value="Genomic_DNA"/>
</dbReference>
<dbReference type="PROSITE" id="PS50004">
    <property type="entry name" value="C2"/>
    <property type="match status" value="3"/>
</dbReference>
<evidence type="ECO:0000256" key="5">
    <source>
        <dbReference type="ARBA" id="ARBA00022837"/>
    </source>
</evidence>
<accession>A0A226CYQ8</accession>
<keyword evidence="7 9" id="KW-0472">Membrane</keyword>
<dbReference type="GO" id="GO:0005509">
    <property type="term" value="F:calcium ion binding"/>
    <property type="evidence" value="ECO:0007669"/>
    <property type="project" value="TreeGrafter"/>
</dbReference>
<dbReference type="InterPro" id="IPR013583">
    <property type="entry name" value="MCTP_C"/>
</dbReference>
<dbReference type="CDD" id="cd08376">
    <property type="entry name" value="C2B_MCTP_PRT"/>
    <property type="match status" value="1"/>
</dbReference>
<dbReference type="GO" id="GO:0046928">
    <property type="term" value="P:regulation of neurotransmitter secretion"/>
    <property type="evidence" value="ECO:0007669"/>
    <property type="project" value="TreeGrafter"/>
</dbReference>
<keyword evidence="2 9" id="KW-0812">Transmembrane</keyword>
<dbReference type="Gene3D" id="2.60.40.150">
    <property type="entry name" value="C2 domain"/>
    <property type="match status" value="3"/>
</dbReference>
<evidence type="ECO:0000313" key="12">
    <source>
        <dbReference type="Proteomes" id="UP000198287"/>
    </source>
</evidence>
<sequence length="936" mass="104119">MAEFGCDHGNRDDDEIHDDHHRGHVFHGHHQSKRCSLVGWDQVRDEKNICGESNEDSTIEGSYGTLSLGESGSLPLDSLNVSSSSTSSSFSSLAGGDAVPFMNFPSPSQAPATATSTTATTTTTTPSSKATPSSAATTAANATTTTTETMAPSQHHFHTLMVHLHHGRSLVARDACETVEGKQLVNGEVLNALVVSVTSSTTALPGTAVCSVMGFVDGKDRSSDPYVKVKVGDKLLYKSKTINRDLNPTWDEIFILPIVDINQHVIFKVFDYDWGLSDDFMGMTSIDPGRLPLNKQAEYSLILTETNTPGTEYMGEIVMSLTLVPRTLEEKEIWMSGDGRFIDTQKRAKSQVWSSVLTVLIIEAKNLSPGPDNYVMDSYVKFRLGTQKYKTRTVSRTTNPKWLEQFDFYLYEGQPQILDLQLFDEAFSKDYIGRVAIDIGLLEKERTHQKELKLQEGNGQVFLLLTVSGTHGVDSISDLINHTPSPEQDVKLRAKYSLTNSLNSFSDVGTLTVKVFEAQGLAALDIGGKSDPFVVLELVNARLQTQTEYRTLNPIWNKIFTFAVKDFTSILDLTVFDEDKNHKQEFLGRLSLPLWEIKNGEKKWHLLKDRKLLRLAAGNCPKILLELSVHWNPLRAAVRVLDPPEAKLLVANQGFRRETFLLNIDRLKRIGIGIYDIIQYLESCLDWESPVRSVIALVTYQVICYTFQPCMLPLFVLLFMFRQWFLGSVLGRPLHDEDLVSVDENILDDDDDDKDEDDQVKKLSLRQKLQAVQEATQTLQNVLGDIASTFESAKNTFRMKIPFITWLVVVALILGTVILYFVPVRYLAMAYGFHKFFKPILRPNAVPTNELYNIVLRVPDNLQLIYYRPLNPASTSPSRSAKPSSAGERSKSPPGATGSGSKSTSKSVIRGDSGDAGGGSSSGSIGKEPKKKFKFW</sequence>
<feature type="transmembrane region" description="Helical" evidence="9">
    <location>
        <begin position="698"/>
        <end position="721"/>
    </location>
</feature>
<gene>
    <name evidence="11" type="ORF">Fcan01_27563</name>
</gene>
<dbReference type="SMART" id="SM00239">
    <property type="entry name" value="C2"/>
    <property type="match status" value="3"/>
</dbReference>
<dbReference type="Pfam" id="PF00168">
    <property type="entry name" value="C2"/>
    <property type="match status" value="3"/>
</dbReference>
<dbReference type="FunFam" id="2.60.40.150:FF:000167">
    <property type="entry name" value="Multiple C2 domains, transmembrane 2a"/>
    <property type="match status" value="1"/>
</dbReference>
<proteinExistence type="predicted"/>
<evidence type="ECO:0000256" key="3">
    <source>
        <dbReference type="ARBA" id="ARBA00022723"/>
    </source>
</evidence>
<feature type="transmembrane region" description="Helical" evidence="9">
    <location>
        <begin position="803"/>
        <end position="822"/>
    </location>
</feature>
<dbReference type="STRING" id="158441.A0A226CYQ8"/>
<dbReference type="Pfam" id="PF08372">
    <property type="entry name" value="PRT_C"/>
    <property type="match status" value="1"/>
</dbReference>
<feature type="domain" description="C2" evidence="10">
    <location>
        <begin position="337"/>
        <end position="452"/>
    </location>
</feature>
<reference evidence="11 12" key="1">
    <citation type="submission" date="2015-12" db="EMBL/GenBank/DDBJ databases">
        <title>The genome of Folsomia candida.</title>
        <authorList>
            <person name="Faddeeva A."/>
            <person name="Derks M.F."/>
            <person name="Anvar Y."/>
            <person name="Smit S."/>
            <person name="Van Straalen N."/>
            <person name="Roelofs D."/>
        </authorList>
    </citation>
    <scope>NUCLEOTIDE SEQUENCE [LARGE SCALE GENOMIC DNA]</scope>
    <source>
        <strain evidence="11 12">VU population</strain>
        <tissue evidence="11">Whole body</tissue>
    </source>
</reference>
<feature type="compositionally biased region" description="Low complexity" evidence="8">
    <location>
        <begin position="105"/>
        <end position="144"/>
    </location>
</feature>
<evidence type="ECO:0000256" key="8">
    <source>
        <dbReference type="SAM" id="MobiDB-lite"/>
    </source>
</evidence>
<protein>
    <submittedName>
        <fullName evidence="11">Multiple C2 and transmembrane domain-containing protein 1</fullName>
    </submittedName>
</protein>
<evidence type="ECO:0000256" key="1">
    <source>
        <dbReference type="ARBA" id="ARBA00004141"/>
    </source>
</evidence>
<dbReference type="PANTHER" id="PTHR45911">
    <property type="entry name" value="C2 DOMAIN-CONTAINING PROTEIN"/>
    <property type="match status" value="1"/>
</dbReference>
<dbReference type="OrthoDB" id="5973539at2759"/>
<dbReference type="SUPFAM" id="SSF49562">
    <property type="entry name" value="C2 domain (Calcium/lipid-binding domain, CaLB)"/>
    <property type="match status" value="3"/>
</dbReference>
<evidence type="ECO:0000256" key="6">
    <source>
        <dbReference type="ARBA" id="ARBA00022989"/>
    </source>
</evidence>
<keyword evidence="5" id="KW-0106">Calcium</keyword>
<feature type="domain" description="C2" evidence="10">
    <location>
        <begin position="189"/>
        <end position="301"/>
    </location>
</feature>
<dbReference type="PRINTS" id="PR00360">
    <property type="entry name" value="C2DOMAIN"/>
</dbReference>
<dbReference type="OMA" id="DCGPTLE"/>
<feature type="region of interest" description="Disordered" evidence="8">
    <location>
        <begin position="102"/>
        <end position="144"/>
    </location>
</feature>
<dbReference type="PANTHER" id="PTHR45911:SF4">
    <property type="entry name" value="MULTIPLE C2 AND TRANSMEMBRANE DOMAIN-CONTAINING PROTEIN"/>
    <property type="match status" value="1"/>
</dbReference>
<dbReference type="AlphaFoldDB" id="A0A226CYQ8"/>
<comment type="caution">
    <text evidence="11">The sequence shown here is derived from an EMBL/GenBank/DDBJ whole genome shotgun (WGS) entry which is preliminary data.</text>
</comment>
<evidence type="ECO:0000256" key="4">
    <source>
        <dbReference type="ARBA" id="ARBA00022737"/>
    </source>
</evidence>
<dbReference type="InterPro" id="IPR000008">
    <property type="entry name" value="C2_dom"/>
</dbReference>
<keyword evidence="12" id="KW-1185">Reference proteome</keyword>
<dbReference type="GO" id="GO:0030672">
    <property type="term" value="C:synaptic vesicle membrane"/>
    <property type="evidence" value="ECO:0007669"/>
    <property type="project" value="TreeGrafter"/>
</dbReference>
<name>A0A226CYQ8_FOLCA</name>
<feature type="compositionally biased region" description="Low complexity" evidence="8">
    <location>
        <begin position="872"/>
        <end position="907"/>
    </location>
</feature>
<evidence type="ECO:0000256" key="2">
    <source>
        <dbReference type="ARBA" id="ARBA00022692"/>
    </source>
</evidence>
<organism evidence="11 12">
    <name type="scientific">Folsomia candida</name>
    <name type="common">Springtail</name>
    <dbReference type="NCBI Taxonomy" id="158441"/>
    <lineage>
        <taxon>Eukaryota</taxon>
        <taxon>Metazoa</taxon>
        <taxon>Ecdysozoa</taxon>
        <taxon>Arthropoda</taxon>
        <taxon>Hexapoda</taxon>
        <taxon>Collembola</taxon>
        <taxon>Entomobryomorpha</taxon>
        <taxon>Isotomoidea</taxon>
        <taxon>Isotomidae</taxon>
        <taxon>Proisotominae</taxon>
        <taxon>Folsomia</taxon>
    </lineage>
</organism>
<evidence type="ECO:0000256" key="9">
    <source>
        <dbReference type="SAM" id="Phobius"/>
    </source>
</evidence>
<evidence type="ECO:0000313" key="11">
    <source>
        <dbReference type="EMBL" id="OXA37678.1"/>
    </source>
</evidence>